<dbReference type="Gene3D" id="2.60.40.10">
    <property type="entry name" value="Immunoglobulins"/>
    <property type="match status" value="2"/>
</dbReference>
<dbReference type="InterPro" id="IPR000601">
    <property type="entry name" value="PKD_dom"/>
</dbReference>
<dbReference type="Pfam" id="PF18962">
    <property type="entry name" value="Por_Secre_tail"/>
    <property type="match status" value="1"/>
</dbReference>
<dbReference type="InterPro" id="IPR013783">
    <property type="entry name" value="Ig-like_fold"/>
</dbReference>
<comment type="caution">
    <text evidence="2">The sequence shown here is derived from an EMBL/GenBank/DDBJ whole genome shotgun (WGS) entry which is preliminary data.</text>
</comment>
<accession>A0ABP8MTJ1</accession>
<sequence length="1894" mass="198482">MFLFFLLSFLLAGLPDLKAQISGPDTVCSGVPNLFSLAGTPSSAYTYTWTATPTAQATVLAASGSGSTVQWTSTAATSGVVTVTIVRPSLPTLVWTKNVTVLPEPDPQITTNTIVGCQGVKGDREKGKVEGDIIDDGACIKVCQRSHVQYTVVGGQPGSTFQWALDITKGSFSGPSTGTSVWVDWGSNVGFTFIKVKETTLAGCVKEKTVCVEIIESPDAKFSVNGDLYGPGGPGSCFASCTGQLNQFADLTPVSPTSPIVSWQWDFGDGVYSSLQFPSHAYASSGVYTVFLKVTNQCGCVGVYKVCIEVNDPDKPPMEISCPSIICGKGIGFYTINNTCPDLVWQVNGGTIINSTYNSVEIDWNMVGPSGFGEIIADLSACGGKCSPKVTAQVPIIQTTGTIVGPTTICTGKQYRFELPKWPATNFSWSVSPSSAATIVGYSQNSFEVYIVANAPFTLHCDYTNTLMLCGGSADLAINVVTPLTLSAPERVCKGTSTSVVTTVPSASGTSYTFIDPNGVTSYSGSFDVAGVWTIQASNPSYCEIDPISITVVDPPAPYTSITGETKVCFNTPYVYAAQTSVPNTIGNWSVSGGTPASTTGNSATIKWTSAGSISLTRSWADLPGCTSTPLTLSVNPATPSISISGDATPCANTTKVYTATLTGDPLDNITWSVSPVSAGSVSAGQNTMTPTITWNNTTLTSVACTLVAVITKCGNNATVNYPVTVYGIPTVTVTASNYNPCSGVPVTFTATPTPSSASITWALTGGSPSSGSGTSATTTFTNLGTGDQSFTVTATATLSGCLISGTANSTVLVKPQPNINMSPGAGSSSTIITCPPISIPLLLSTNATTTIDWYYNSASTPFLSGSTATSYTATAAGTYRVDVTNSSGCLSSVTRNIVLDPSCGPGCTLPASAGVSSKNHSITTCANSAGQAVVDVNFNGVWGTYMSMGSGMNILSLNVTGGNAYCSLPPISYSSFPNIPISGITISKPGVYPITLVIGYEVSPGVPCYKFVTENVIVPVIADFDYATNCVPGGYTLTLNEQSPILTGYSPVSGGSIWKVNGTVISSTTFSLSSYTPGSTITLEHIITVSNGSSSYTCSRTKTYVVPAVLTPAFSIATTDPTGLTSSSCAGREVVFTSLNNTGVTRWTWAFGDATGFVSTSSVTASRTYSNPSSTTTVNVVLTLTDAYGCTFNTTNSFTLWPNTFTVTSPSTYSLAEEIRCQGSPSTVTLVGVSGGYGSNTYNWFEQQTPLAATGNPISVLTDGQYWTMVTDLHGCRVPANPTPAKRAFQPLPDATVMGEHDYCPNEAIKLNGINGGTVGFTYQWQQLIGASWTNISGATAGILNYPSGLPVGTYQFRVVVTQSLPSPYSGACPATSPAFTVTVHGLPNIPFISGPSVINCADYSLKLNVASPQPGEVYNWSNGTAGNATVINHGGPYRVWATNIWGCKNHSDIDVPIEPSAYFWRFPHGCYSFCPEELPRRIDGPAYVTFAGWDWLLYGSGLPYPNGSWASSGTGVVDPLNINLDPTMGGDGNGSGNYSWRLNNGICTQVSDEMSIDMKKQCCRLDARLAYFNCVYPAGSSTPVYYGGIDIFGGKDCDMAFYTIYAIDPATGLAAGTVTPSSGPFTPGTTLAFTFDPFPGVTSVQFQVIINCNGQKCIANVEKVDLQQIPCKDISDCPIDAKWEYFDCKWPKGASSPTFVAGVGVSNPLGCAATSFTITAVDPATGLPNGTVYTSSSTIPPGWSSIYFTYTPASGATAVRFMITFVCDGRVCVARLGEFYHIDDHSVYPCTDFGRITAEAAAAGTGATRMLLAPNPASDEVQISYQIANWKQSDVYQVSVVNLLGITVATYNVPNAQGVWKLPTQNLVSGTYIVRMVKAGKKVDAQNLIITH</sequence>
<dbReference type="Pfam" id="PF18911">
    <property type="entry name" value="PKD_4"/>
    <property type="match status" value="1"/>
</dbReference>
<keyword evidence="3" id="KW-1185">Reference proteome</keyword>
<dbReference type="CDD" id="cd00146">
    <property type="entry name" value="PKD"/>
    <property type="match status" value="1"/>
</dbReference>
<protein>
    <recommendedName>
        <fullName evidence="1">PKD domain-containing protein</fullName>
    </recommendedName>
</protein>
<evidence type="ECO:0000259" key="1">
    <source>
        <dbReference type="PROSITE" id="PS50093"/>
    </source>
</evidence>
<dbReference type="InterPro" id="IPR026444">
    <property type="entry name" value="Secre_tail"/>
</dbReference>
<organism evidence="2 3">
    <name type="scientific">Rurimicrobium arvi</name>
    <dbReference type="NCBI Taxonomy" id="2049916"/>
    <lineage>
        <taxon>Bacteria</taxon>
        <taxon>Pseudomonadati</taxon>
        <taxon>Bacteroidota</taxon>
        <taxon>Chitinophagia</taxon>
        <taxon>Chitinophagales</taxon>
        <taxon>Chitinophagaceae</taxon>
        <taxon>Rurimicrobium</taxon>
    </lineage>
</organism>
<dbReference type="PROSITE" id="PS50093">
    <property type="entry name" value="PKD"/>
    <property type="match status" value="1"/>
</dbReference>
<gene>
    <name evidence="2" type="ORF">GCM10023092_17200</name>
</gene>
<dbReference type="InterPro" id="IPR022409">
    <property type="entry name" value="PKD/Chitinase_dom"/>
</dbReference>
<evidence type="ECO:0000313" key="2">
    <source>
        <dbReference type="EMBL" id="GAA4454732.1"/>
    </source>
</evidence>
<feature type="domain" description="PKD" evidence="1">
    <location>
        <begin position="258"/>
        <end position="299"/>
    </location>
</feature>
<dbReference type="SUPFAM" id="SSF49299">
    <property type="entry name" value="PKD domain"/>
    <property type="match status" value="2"/>
</dbReference>
<dbReference type="InterPro" id="IPR035986">
    <property type="entry name" value="PKD_dom_sf"/>
</dbReference>
<name>A0ABP8MTJ1_9BACT</name>
<dbReference type="EMBL" id="BAABEZ010000022">
    <property type="protein sequence ID" value="GAA4454732.1"/>
    <property type="molecule type" value="Genomic_DNA"/>
</dbReference>
<evidence type="ECO:0000313" key="3">
    <source>
        <dbReference type="Proteomes" id="UP001501410"/>
    </source>
</evidence>
<dbReference type="SMART" id="SM00089">
    <property type="entry name" value="PKD"/>
    <property type="match status" value="3"/>
</dbReference>
<reference evidence="3" key="1">
    <citation type="journal article" date="2019" name="Int. J. Syst. Evol. Microbiol.">
        <title>The Global Catalogue of Microorganisms (GCM) 10K type strain sequencing project: providing services to taxonomists for standard genome sequencing and annotation.</title>
        <authorList>
            <consortium name="The Broad Institute Genomics Platform"/>
            <consortium name="The Broad Institute Genome Sequencing Center for Infectious Disease"/>
            <person name="Wu L."/>
            <person name="Ma J."/>
        </authorList>
    </citation>
    <scope>NUCLEOTIDE SEQUENCE [LARGE SCALE GENOMIC DNA]</scope>
    <source>
        <strain evidence="3">JCM 31921</strain>
    </source>
</reference>
<dbReference type="Proteomes" id="UP001501410">
    <property type="component" value="Unassembled WGS sequence"/>
</dbReference>
<proteinExistence type="predicted"/>
<dbReference type="NCBIfam" id="TIGR04183">
    <property type="entry name" value="Por_Secre_tail"/>
    <property type="match status" value="1"/>
</dbReference>